<dbReference type="AlphaFoldDB" id="A0A8K0NIM8"/>
<proteinExistence type="inferred from homology"/>
<evidence type="ECO:0000256" key="3">
    <source>
        <dbReference type="ARBA" id="ARBA00022801"/>
    </source>
</evidence>
<gene>
    <name evidence="10" type="ORF">E4U42_003708</name>
</gene>
<feature type="region of interest" description="Disordered" evidence="7">
    <location>
        <begin position="1"/>
        <end position="31"/>
    </location>
</feature>
<feature type="compositionally biased region" description="Low complexity" evidence="7">
    <location>
        <begin position="13"/>
        <end position="27"/>
    </location>
</feature>
<evidence type="ECO:0000313" key="10">
    <source>
        <dbReference type="EMBL" id="KAG5926045.1"/>
    </source>
</evidence>
<evidence type="ECO:0000256" key="5">
    <source>
        <dbReference type="ARBA" id="ARBA00023049"/>
    </source>
</evidence>
<dbReference type="PANTHER" id="PTHR22726:SF1">
    <property type="entry name" value="METALLOENDOPEPTIDASE OMA1, MITOCHONDRIAL"/>
    <property type="match status" value="1"/>
</dbReference>
<dbReference type="InterPro" id="IPR001915">
    <property type="entry name" value="Peptidase_M48"/>
</dbReference>
<organism evidence="10 11">
    <name type="scientific">Claviceps africana</name>
    <dbReference type="NCBI Taxonomy" id="83212"/>
    <lineage>
        <taxon>Eukaryota</taxon>
        <taxon>Fungi</taxon>
        <taxon>Dikarya</taxon>
        <taxon>Ascomycota</taxon>
        <taxon>Pezizomycotina</taxon>
        <taxon>Sordariomycetes</taxon>
        <taxon>Hypocreomycetidae</taxon>
        <taxon>Hypocreales</taxon>
        <taxon>Clavicipitaceae</taxon>
        <taxon>Claviceps</taxon>
    </lineage>
</organism>
<evidence type="ECO:0000259" key="9">
    <source>
        <dbReference type="Pfam" id="PF01435"/>
    </source>
</evidence>
<dbReference type="InterPro" id="IPR051156">
    <property type="entry name" value="Mito/Outer_Membr_Metalloprot"/>
</dbReference>
<protein>
    <recommendedName>
        <fullName evidence="9">Peptidase M48 domain-containing protein</fullName>
    </recommendedName>
</protein>
<reference evidence="10" key="1">
    <citation type="journal article" date="2020" name="bioRxiv">
        <title>Whole genome comparisons of ergot fungi reveals the divergence and evolution of species within the genus Claviceps are the result of varying mechanisms driving genome evolution and host range expansion.</title>
        <authorList>
            <person name="Wyka S.A."/>
            <person name="Mondo S.J."/>
            <person name="Liu M."/>
            <person name="Dettman J."/>
            <person name="Nalam V."/>
            <person name="Broders K.D."/>
        </authorList>
    </citation>
    <scope>NUCLEOTIDE SEQUENCE</scope>
    <source>
        <strain evidence="10">CCC 489</strain>
    </source>
</reference>
<dbReference type="Pfam" id="PF01435">
    <property type="entry name" value="Peptidase_M48"/>
    <property type="match status" value="1"/>
</dbReference>
<dbReference type="Proteomes" id="UP000811619">
    <property type="component" value="Unassembled WGS sequence"/>
</dbReference>
<keyword evidence="11" id="KW-1185">Reference proteome</keyword>
<keyword evidence="5 6" id="KW-0482">Metalloprotease</keyword>
<keyword evidence="8" id="KW-1133">Transmembrane helix</keyword>
<keyword evidence="8" id="KW-0812">Transmembrane</keyword>
<dbReference type="CDD" id="cd07331">
    <property type="entry name" value="M48C_Oma1_like"/>
    <property type="match status" value="1"/>
</dbReference>
<evidence type="ECO:0000256" key="2">
    <source>
        <dbReference type="ARBA" id="ARBA00022723"/>
    </source>
</evidence>
<dbReference type="GO" id="GO:0046872">
    <property type="term" value="F:metal ion binding"/>
    <property type="evidence" value="ECO:0007669"/>
    <property type="project" value="UniProtKB-KW"/>
</dbReference>
<dbReference type="GO" id="GO:0004222">
    <property type="term" value="F:metalloendopeptidase activity"/>
    <property type="evidence" value="ECO:0007669"/>
    <property type="project" value="InterPro"/>
</dbReference>
<evidence type="ECO:0000313" key="11">
    <source>
        <dbReference type="Proteomes" id="UP000811619"/>
    </source>
</evidence>
<dbReference type="Gene3D" id="3.30.2010.10">
    <property type="entry name" value="Metalloproteases ('zincins'), catalytic domain"/>
    <property type="match status" value="1"/>
</dbReference>
<comment type="caution">
    <text evidence="10">The sequence shown here is derived from an EMBL/GenBank/DDBJ whole genome shotgun (WGS) entry which is preliminary data.</text>
</comment>
<keyword evidence="8" id="KW-0472">Membrane</keyword>
<feature type="domain" description="Peptidase M48" evidence="9">
    <location>
        <begin position="180"/>
        <end position="367"/>
    </location>
</feature>
<comment type="cofactor">
    <cofactor evidence="6">
        <name>Zn(2+)</name>
        <dbReference type="ChEBI" id="CHEBI:29105"/>
    </cofactor>
    <text evidence="6">Binds 1 zinc ion per subunit.</text>
</comment>
<comment type="similarity">
    <text evidence="6">Belongs to the peptidase M48 family.</text>
</comment>
<dbReference type="GO" id="GO:0005743">
    <property type="term" value="C:mitochondrial inner membrane"/>
    <property type="evidence" value="ECO:0007669"/>
    <property type="project" value="TreeGrafter"/>
</dbReference>
<keyword evidence="1 6" id="KW-0645">Protease</keyword>
<feature type="transmembrane region" description="Helical" evidence="8">
    <location>
        <begin position="269"/>
        <end position="294"/>
    </location>
</feature>
<dbReference type="GO" id="GO:0006515">
    <property type="term" value="P:protein quality control for misfolded or incompletely synthesized proteins"/>
    <property type="evidence" value="ECO:0007669"/>
    <property type="project" value="TreeGrafter"/>
</dbReference>
<evidence type="ECO:0000256" key="6">
    <source>
        <dbReference type="RuleBase" id="RU003983"/>
    </source>
</evidence>
<evidence type="ECO:0000256" key="7">
    <source>
        <dbReference type="SAM" id="MobiDB-lite"/>
    </source>
</evidence>
<sequence>MFVTSRAHALLDSPSSSTAAQTPSPTQMVWPHPARPLIARLTIQPARRTLCTCAAQQAKPWSCHARLPASSPRRRFSSEQSPLNRLRRARPLVRHAVAQRFVSAGSSRASRTVVVVAMLAAVAVYVCNSETVPVTGRRRFNFLSDKYVEYAYVRAADEVVEMVRDEGGHFLSDGDPRTVMVRRVMRNLIRVSGLSELDWEVRVIADNQTANAFVLPGGKVFVHSGLLLLCRNEDALAAVLGHEIAHNTASHMAERLSSAWTLNFTAGSLFFLAGALPGAIFFALWTYVGGFYITDLLYHLPMGRHQEFEADYIGLMMMAEACYDPRQAVGFWERMAVVQKLGGDEVEPEVLSTHPSNKHRIAKMKEWVPLAMEKRAQSDCRSTSAFADRFRIALRRRVPLKEVEGM</sequence>
<name>A0A8K0NIM8_9HYPO</name>
<keyword evidence="4 6" id="KW-0862">Zinc</keyword>
<evidence type="ECO:0000256" key="8">
    <source>
        <dbReference type="SAM" id="Phobius"/>
    </source>
</evidence>
<keyword evidence="3 6" id="KW-0378">Hydrolase</keyword>
<keyword evidence="2" id="KW-0479">Metal-binding</keyword>
<dbReference type="GO" id="GO:0034982">
    <property type="term" value="P:mitochondrial protein processing"/>
    <property type="evidence" value="ECO:0007669"/>
    <property type="project" value="TreeGrafter"/>
</dbReference>
<dbReference type="EMBL" id="SRPY01000311">
    <property type="protein sequence ID" value="KAG5926045.1"/>
    <property type="molecule type" value="Genomic_DNA"/>
</dbReference>
<evidence type="ECO:0000256" key="4">
    <source>
        <dbReference type="ARBA" id="ARBA00022833"/>
    </source>
</evidence>
<dbReference type="OrthoDB" id="7464992at2759"/>
<accession>A0A8K0NIM8</accession>
<evidence type="ECO:0000256" key="1">
    <source>
        <dbReference type="ARBA" id="ARBA00022670"/>
    </source>
</evidence>
<dbReference type="PANTHER" id="PTHR22726">
    <property type="entry name" value="METALLOENDOPEPTIDASE OMA1"/>
    <property type="match status" value="1"/>
</dbReference>